<dbReference type="KEGG" id="eac:EAL2_c13780"/>
<dbReference type="InterPro" id="IPR023166">
    <property type="entry name" value="BaiN-like_dom_sf"/>
</dbReference>
<dbReference type="AlphaFoldDB" id="W8TFS8"/>
<dbReference type="PRINTS" id="PR00368">
    <property type="entry name" value="FADPNR"/>
</dbReference>
<dbReference type="PANTHER" id="PTHR42887">
    <property type="entry name" value="OS12G0638800 PROTEIN"/>
    <property type="match status" value="1"/>
</dbReference>
<dbReference type="Gene3D" id="1.10.8.260">
    <property type="entry name" value="HI0933 insert domain-like"/>
    <property type="match status" value="1"/>
</dbReference>
<dbReference type="InterPro" id="IPR057661">
    <property type="entry name" value="RsdA/BaiN/AoA(So)_Rossmann"/>
</dbReference>
<dbReference type="InterPro" id="IPR004792">
    <property type="entry name" value="BaiN-like"/>
</dbReference>
<organism evidence="6 7">
    <name type="scientific">Peptoclostridium acidaminophilum DSM 3953</name>
    <dbReference type="NCBI Taxonomy" id="1286171"/>
    <lineage>
        <taxon>Bacteria</taxon>
        <taxon>Bacillati</taxon>
        <taxon>Bacillota</taxon>
        <taxon>Clostridia</taxon>
        <taxon>Peptostreptococcales</taxon>
        <taxon>Peptoclostridiaceae</taxon>
        <taxon>Peptoclostridium</taxon>
    </lineage>
</organism>
<evidence type="ECO:0000256" key="3">
    <source>
        <dbReference type="ARBA" id="ARBA00022827"/>
    </source>
</evidence>
<accession>W8TFS8</accession>
<keyword evidence="2" id="KW-0285">Flavoprotein</keyword>
<dbReference type="PATRIC" id="fig|1286171.3.peg.1327"/>
<reference evidence="6 7" key="1">
    <citation type="journal article" date="2014" name="Genome Announc.">
        <title>Complete Genome Sequence of Amino Acid-Utilizing Eubacterium acidaminophilum al-2 (DSM 3953).</title>
        <authorList>
            <person name="Poehlein A."/>
            <person name="Andreesen J.R."/>
            <person name="Daniel R."/>
        </authorList>
    </citation>
    <scope>NUCLEOTIDE SEQUENCE [LARGE SCALE GENOMIC DNA]</scope>
    <source>
        <strain evidence="6 7">DSM 3953</strain>
    </source>
</reference>
<dbReference type="InterPro" id="IPR036188">
    <property type="entry name" value="FAD/NAD-bd_sf"/>
</dbReference>
<dbReference type="Proteomes" id="UP000019591">
    <property type="component" value="Chromosome"/>
</dbReference>
<feature type="domain" description="RsdA/BaiN/AoA(So)-like insert" evidence="5">
    <location>
        <begin position="195"/>
        <end position="349"/>
    </location>
</feature>
<dbReference type="NCBIfam" id="TIGR00275">
    <property type="entry name" value="aminoacetone oxidase family FAD-binding enzyme"/>
    <property type="match status" value="1"/>
</dbReference>
<evidence type="ECO:0000259" key="5">
    <source>
        <dbReference type="Pfam" id="PF22780"/>
    </source>
</evidence>
<dbReference type="STRING" id="1286171.EAL2_c13780"/>
<dbReference type="Pfam" id="PF22780">
    <property type="entry name" value="HI0933_like_1st"/>
    <property type="match status" value="1"/>
</dbReference>
<evidence type="ECO:0000313" key="6">
    <source>
        <dbReference type="EMBL" id="AHM56673.1"/>
    </source>
</evidence>
<keyword evidence="7" id="KW-1185">Reference proteome</keyword>
<evidence type="ECO:0000256" key="1">
    <source>
        <dbReference type="ARBA" id="ARBA00001974"/>
    </source>
</evidence>
<dbReference type="SUPFAM" id="SSF51905">
    <property type="entry name" value="FAD/NAD(P)-binding domain"/>
    <property type="match status" value="1"/>
</dbReference>
<dbReference type="PANTHER" id="PTHR42887:SF2">
    <property type="entry name" value="OS12G0638800 PROTEIN"/>
    <property type="match status" value="1"/>
</dbReference>
<gene>
    <name evidence="6" type="primary">ytfP</name>
    <name evidence="6" type="ORF">EAL2_c13780</name>
</gene>
<evidence type="ECO:0000259" key="4">
    <source>
        <dbReference type="Pfam" id="PF03486"/>
    </source>
</evidence>
<dbReference type="SUPFAM" id="SSF160996">
    <property type="entry name" value="HI0933 insert domain-like"/>
    <property type="match status" value="1"/>
</dbReference>
<dbReference type="Pfam" id="PF03486">
    <property type="entry name" value="HI0933_like"/>
    <property type="match status" value="1"/>
</dbReference>
<evidence type="ECO:0000256" key="2">
    <source>
        <dbReference type="ARBA" id="ARBA00022630"/>
    </source>
</evidence>
<name>W8TFS8_PEPAC</name>
<comment type="cofactor">
    <cofactor evidence="1">
        <name>FAD</name>
        <dbReference type="ChEBI" id="CHEBI:57692"/>
    </cofactor>
</comment>
<evidence type="ECO:0000313" key="7">
    <source>
        <dbReference type="Proteomes" id="UP000019591"/>
    </source>
</evidence>
<keyword evidence="3" id="KW-0274">FAD</keyword>
<proteinExistence type="predicted"/>
<feature type="domain" description="RsdA/BaiN/AoA(So)-like Rossmann fold-like" evidence="4">
    <location>
        <begin position="5"/>
        <end position="401"/>
    </location>
</feature>
<dbReference type="PRINTS" id="PR00411">
    <property type="entry name" value="PNDRDTASEI"/>
</dbReference>
<sequence>MKSSDVVVIGAGPAGVMAAIGAAQRGKNVLILEKNAEIGKKLKITGGGRCNITNNRDIGDFFEHIVVNSKFLFSALYSFTNTQLIDFFEERGILFSVEDDMKVYTQSGKAQEIIDVLMRELENDKVDIVFNANAVELLLEKGAVVGVRTSDGCEYSAQSVIVATGGKSYPATGSDGQFLSCMESAGHLLKEPLSALVPLVLGETWTSRLQGGSLKNVRIRAYSGSRLAAEESGDMIFTHFGISGPAALNISSRINRLLQKKTVRLELDLLPGMDEAELSREIRKNPNKSIANNIKEVIPQSFARCLLEYLDVEEHPNTLTKQRELEIIKSIKNLTLTCTSTFSMESAIVTSGGVDVSNIDPHTMESKIIKGLYLAGEIIDVDALTGGYNLQIAFSTGYIAGINA</sequence>
<dbReference type="Gene3D" id="2.40.30.10">
    <property type="entry name" value="Translation factors"/>
    <property type="match status" value="1"/>
</dbReference>
<dbReference type="InterPro" id="IPR055178">
    <property type="entry name" value="RsdA/BaiN/AoA(So)-like_dom"/>
</dbReference>
<protein>
    <submittedName>
        <fullName evidence="6">YtfP</fullName>
    </submittedName>
</protein>
<dbReference type="eggNOG" id="COG2081">
    <property type="taxonomic scope" value="Bacteria"/>
</dbReference>
<dbReference type="Gene3D" id="3.50.50.60">
    <property type="entry name" value="FAD/NAD(P)-binding domain"/>
    <property type="match status" value="1"/>
</dbReference>
<dbReference type="HOGENOM" id="CLU_025174_3_1_9"/>
<dbReference type="RefSeq" id="WP_025435657.1">
    <property type="nucleotide sequence ID" value="NZ_CP007452.1"/>
</dbReference>
<dbReference type="EMBL" id="CP007452">
    <property type="protein sequence ID" value="AHM56673.1"/>
    <property type="molecule type" value="Genomic_DNA"/>
</dbReference>